<evidence type="ECO:0000256" key="1">
    <source>
        <dbReference type="ARBA" id="ARBA00005058"/>
    </source>
</evidence>
<dbReference type="Pfam" id="PF04565">
    <property type="entry name" value="RNA_pol_Rpb2_3"/>
    <property type="match status" value="1"/>
</dbReference>
<evidence type="ECO:0000256" key="16">
    <source>
        <dbReference type="RuleBase" id="RU363031"/>
    </source>
</evidence>
<dbReference type="Pfam" id="PF04560">
    <property type="entry name" value="RNA_pol_Rpb2_7"/>
    <property type="match status" value="1"/>
</dbReference>
<gene>
    <name evidence="25" type="primary">POLR3B</name>
    <name evidence="25" type="ORF">T4A_998</name>
</gene>
<feature type="domain" description="RNA polymerase Rpb2" evidence="22">
    <location>
        <begin position="627"/>
        <end position="691"/>
    </location>
</feature>
<organism evidence="25 26">
    <name type="scientific">Trichinella pseudospiralis</name>
    <name type="common">Parasitic roundworm</name>
    <dbReference type="NCBI Taxonomy" id="6337"/>
    <lineage>
        <taxon>Eukaryota</taxon>
        <taxon>Metazoa</taxon>
        <taxon>Ecdysozoa</taxon>
        <taxon>Nematoda</taxon>
        <taxon>Enoplea</taxon>
        <taxon>Dorylaimia</taxon>
        <taxon>Trichinellida</taxon>
        <taxon>Trichinellidae</taxon>
        <taxon>Trichinella</taxon>
    </lineage>
</organism>
<dbReference type="InterPro" id="IPR007644">
    <property type="entry name" value="RNA_pol_bsu_protrusion"/>
</dbReference>
<feature type="domain" description="RNA polymerase Rpb2" evidence="20">
    <location>
        <begin position="383"/>
        <end position="552"/>
    </location>
</feature>
<dbReference type="InterPro" id="IPR007642">
    <property type="entry name" value="RNA_pol_Rpb2_2"/>
</dbReference>
<dbReference type="Gene3D" id="3.90.1800.10">
    <property type="entry name" value="RNA polymerase alpha subunit dimerisation domain"/>
    <property type="match status" value="1"/>
</dbReference>
<dbReference type="InterPro" id="IPR037034">
    <property type="entry name" value="RNA_pol_Rpb2_2_sf"/>
</dbReference>
<feature type="domain" description="RNA polymerase Rpb2" evidence="19">
    <location>
        <begin position="1215"/>
        <end position="1307"/>
    </location>
</feature>
<dbReference type="InterPro" id="IPR007641">
    <property type="entry name" value="RNA_pol_Rpb2_7"/>
</dbReference>
<evidence type="ECO:0000256" key="3">
    <source>
        <dbReference type="ARBA" id="ARBA00006835"/>
    </source>
</evidence>
<dbReference type="PANTHER" id="PTHR20856">
    <property type="entry name" value="DNA-DIRECTED RNA POLYMERASE I SUBUNIT 2"/>
    <property type="match status" value="1"/>
</dbReference>
<comment type="catalytic activity">
    <reaction evidence="15 16">
        <text>RNA(n) + a ribonucleoside 5'-triphosphate = RNA(n+1) + diphosphate</text>
        <dbReference type="Rhea" id="RHEA:21248"/>
        <dbReference type="Rhea" id="RHEA-COMP:14527"/>
        <dbReference type="Rhea" id="RHEA-COMP:17342"/>
        <dbReference type="ChEBI" id="CHEBI:33019"/>
        <dbReference type="ChEBI" id="CHEBI:61557"/>
        <dbReference type="ChEBI" id="CHEBI:140395"/>
        <dbReference type="EC" id="2.7.7.6"/>
    </reaction>
</comment>
<feature type="domain" description="RNA polymerase beta subunit protrusion" evidence="21">
    <location>
        <begin position="224"/>
        <end position="595"/>
    </location>
</feature>
<dbReference type="InterPro" id="IPR000845">
    <property type="entry name" value="Nucleoside_phosphorylase_d"/>
</dbReference>
<dbReference type="Gene3D" id="3.90.1110.10">
    <property type="entry name" value="RNA polymerase Rpb2, domain 2"/>
    <property type="match status" value="1"/>
</dbReference>
<dbReference type="FunFam" id="2.40.270.10:FF:000011">
    <property type="entry name" value="DNA-directed RNA polymerase subunit beta"/>
    <property type="match status" value="1"/>
</dbReference>
<dbReference type="Pfam" id="PF04563">
    <property type="entry name" value="RNA_pol_Rpb2_1"/>
    <property type="match status" value="1"/>
</dbReference>
<feature type="domain" description="RNA polymerase Rpb2" evidence="23">
    <location>
        <begin position="728"/>
        <end position="789"/>
    </location>
</feature>
<reference evidence="25 26" key="1">
    <citation type="submission" date="2015-01" db="EMBL/GenBank/DDBJ databases">
        <title>Evolution of Trichinella species and genotypes.</title>
        <authorList>
            <person name="Korhonen P.K."/>
            <person name="Edoardo P."/>
            <person name="Giuseppe L.R."/>
            <person name="Gasser R.B."/>
        </authorList>
    </citation>
    <scope>NUCLEOTIDE SEQUENCE [LARGE SCALE GENOMIC DNA]</scope>
    <source>
        <strain evidence="25">ISS13</strain>
    </source>
</reference>
<dbReference type="Pfam" id="PF04566">
    <property type="entry name" value="RNA_pol_Rpb2_4"/>
    <property type="match status" value="1"/>
</dbReference>
<comment type="catalytic activity">
    <reaction evidence="11">
        <text>inosine + phosphate = alpha-D-ribose 1-phosphate + hypoxanthine</text>
        <dbReference type="Rhea" id="RHEA:27646"/>
        <dbReference type="ChEBI" id="CHEBI:17368"/>
        <dbReference type="ChEBI" id="CHEBI:17596"/>
        <dbReference type="ChEBI" id="CHEBI:43474"/>
        <dbReference type="ChEBI" id="CHEBI:57720"/>
        <dbReference type="EC" id="2.4.2.1"/>
    </reaction>
</comment>
<dbReference type="InterPro" id="IPR007647">
    <property type="entry name" value="RNA_pol_Rpb2_5"/>
</dbReference>
<sequence length="1645" mass="185211">MITLLMHRRNFSKSNRMIAEEYQHTLALNATKFGVVIKTFIKEYERIHDLVNGRMNCGQIISGSEYAELVLKMSDAISKIFKPGMQLVEMGNELLDTINKMEQLNLFSLGNASYPFSMWIFGIAVSIKDISKSLTVLEVNFLEFLSAVRRTSNVRKVYEENYQRTMIKQENQPVSFNNIKVKAESCCSSIYSNSLDRKGEHLGLPVDSLEQKWTIIPHYLRTKGLINQHIDSFDYFINSEIKEIVKANDMVRCTADPSFYIKYIDIRVGFPKAEEADCLKTSVTPHECRLRDITYAAPIFVDIEYTRGKEKVLRKNFQIGRMPIMLRSSRCVLKGKSEKELIKMNECPLDPGGYFIIRGIERVILIQEQMSKNRMLVAMDKADEISCGVLTMTHVSRGKTYIVYKRDVFFMRNNRLVEDISMGIVFRAMGILSEREMLHLVSGEQESCLIFLNTLQDLHKREIFTQKDALIFVGNRIKGNSFFTSKNSSTVNKDELALSFLADVVCAHVPSNVGNMKLKAVYMGLMIQRVIQVMLGKAAVDDPDYYGNKRLELAGSLLALLFEDLFKRFNQEISLLTDRTIQRLRTALFDFVKHAPKDLITNGLLNAIATGNWIIRRYRMDRHGVTQILSRMSYIAMLGMMTRINSQFEHTRKMGGPRSLQPSQWGMLCPADTPEGEPCGLIKSLALLSHITTDSEELPVKKAFCNLGVEDVNYLSTEVLLHPSTSFVFLNGVLCGITRDVVQLYNSLRYMRRHGFLNKFVNLFLNEEQRTLYVSCDGGRICRPYIIVENGKSLLQNHHLRELASGKRDLEDFFKDGIIEYLDVSEEESALIAVYDSEITEKTTHLEIEPFALFGVCAGLIPYPNHNQSPRNTYQCAMGKQAMGIIAYNQSIRMDSLLYGLVYPQRPLVKTKTIELINFECLPAGQNAIVAVMSYSGFGRCHVYRSSKCFVKTYGNMDSDRIMGPFMDVTTGKAVFRHMALDAEGIVKPGNLIKVGQVLVNKVAPKSTLFNGEEPAVLSESDFREEPLVWMGAADAYAERVLVTSNLDNQCLIKVLLRQTRRPELGDKFSSRHGQKGVVGLIVQQEDMPFSSEGIVPDLIMNPHGYPSRMTVGKLLELINGKGGTFTGTPRYGTAFCGDKIEEIANDLMQHGFNYLGKDVLISGVTGMPLNSYIFFGPIFYQKLKHMVLDKVHARGKGPMENLTRQPTEGRSRDGGLRLGEMERDCFIAYGASAILVERLMVSSDAFEATVCSACGLICYPGCYQFQLYSMCQNCKSSQALATVSMPYACKLLFQELQAMNVTPQMKLRDANLPRSFKTTVEPRKEENDLTLNTDEVINFPIRKLNYSEELKLDDPVMKIITNQSKRSFETAENVAKYIKQNTHHKPIIGIICGSGLGKLCDMLEERESIEYSKIPGFPVGSVQGHRGNLVLGKSGGKSLICMQGRVHPYEGRSTAFCVLPIRVMKMLGVKILIITNAAGGANQNYIPGDIMLIKDHISLPCLSGFSPLVGPNDERFGTRFPSMNHVYDKEYRTMLKEIAKETGIRLREGVYMMVMGPQYETPAETRMLQLFGADAIGMSSVHEAIAAKHSDMQVVGISLISNLSCTDCDKDALEVTHEEVLDLMNTTSSDVIKLLKAFIAKVEI</sequence>
<dbReference type="NCBIfam" id="TIGR01697">
    <property type="entry name" value="PNPH-PUNA-XAPA"/>
    <property type="match status" value="1"/>
</dbReference>
<comment type="caution">
    <text evidence="25">The sequence shown here is derived from an EMBL/GenBank/DDBJ whole genome shotgun (WGS) entry which is preliminary data.</text>
</comment>
<dbReference type="Pfam" id="PF04561">
    <property type="entry name" value="RNA_pol_Rpb2_2"/>
    <property type="match status" value="1"/>
</dbReference>
<evidence type="ECO:0000256" key="6">
    <source>
        <dbReference type="ARBA" id="ARBA00022679"/>
    </source>
</evidence>
<dbReference type="InterPro" id="IPR011270">
    <property type="entry name" value="Pur_Nuc_Pase_Ino/Guo-sp"/>
</dbReference>
<dbReference type="GO" id="GO:0000428">
    <property type="term" value="C:DNA-directed RNA polymerase complex"/>
    <property type="evidence" value="ECO:0007669"/>
    <property type="project" value="UniProtKB-KW"/>
</dbReference>
<keyword evidence="9" id="KW-0862">Zinc</keyword>
<evidence type="ECO:0000256" key="5">
    <source>
        <dbReference type="ARBA" id="ARBA00022676"/>
    </source>
</evidence>
<dbReference type="EC" id="2.7.7.6" evidence="16"/>
<dbReference type="NCBIfam" id="NF006054">
    <property type="entry name" value="PRK08202.1"/>
    <property type="match status" value="1"/>
</dbReference>
<dbReference type="Pfam" id="PF01048">
    <property type="entry name" value="PNP_UDP_1"/>
    <property type="match status" value="1"/>
</dbReference>
<keyword evidence="10 16" id="KW-0804">Transcription</keyword>
<dbReference type="Gene3D" id="3.90.1070.20">
    <property type="match status" value="1"/>
</dbReference>
<dbReference type="InterPro" id="IPR007646">
    <property type="entry name" value="RNA_pol_Rpb2_4"/>
</dbReference>
<dbReference type="GO" id="GO:0047975">
    <property type="term" value="F:guanosine phosphorylase activity"/>
    <property type="evidence" value="ECO:0007669"/>
    <property type="project" value="RHEA"/>
</dbReference>
<feature type="domain" description="DNA-directed RNA polymerase subunit 2 hybrid-binding" evidence="17">
    <location>
        <begin position="857"/>
        <end position="1213"/>
    </location>
</feature>
<dbReference type="EMBL" id="JYDR01000013">
    <property type="protein sequence ID" value="KRY76065.1"/>
    <property type="molecule type" value="Genomic_DNA"/>
</dbReference>
<keyword evidence="8" id="KW-0479">Metal-binding</keyword>
<evidence type="ECO:0000259" key="22">
    <source>
        <dbReference type="Pfam" id="PF04565"/>
    </source>
</evidence>
<dbReference type="Gene3D" id="3.90.1100.10">
    <property type="match status" value="1"/>
</dbReference>
<evidence type="ECO:0000313" key="25">
    <source>
        <dbReference type="EMBL" id="KRY76065.1"/>
    </source>
</evidence>
<comment type="similarity">
    <text evidence="2">Belongs to the PNP/MTAP phosphorylase family.</text>
</comment>
<proteinExistence type="inferred from homology"/>
<feature type="domain" description="Nucleoside phosphorylase" evidence="18">
    <location>
        <begin position="1389"/>
        <end position="1641"/>
    </location>
</feature>
<evidence type="ECO:0000259" key="17">
    <source>
        <dbReference type="Pfam" id="PF00562"/>
    </source>
</evidence>
<dbReference type="GO" id="GO:0046872">
    <property type="term" value="F:metal ion binding"/>
    <property type="evidence" value="ECO:0007669"/>
    <property type="project" value="UniProtKB-KW"/>
</dbReference>
<evidence type="ECO:0000256" key="7">
    <source>
        <dbReference type="ARBA" id="ARBA00022695"/>
    </source>
</evidence>
<dbReference type="SUPFAM" id="SSF64484">
    <property type="entry name" value="beta and beta-prime subunits of DNA dependent RNA-polymerase"/>
    <property type="match status" value="1"/>
</dbReference>
<dbReference type="FunFam" id="3.90.1100.10:FF:000021">
    <property type="entry name" value="DNA-directed RNA polymerase subunit beta"/>
    <property type="match status" value="1"/>
</dbReference>
<comment type="pathway">
    <text evidence="1">Purine metabolism; purine nucleoside salvage.</text>
</comment>
<evidence type="ECO:0000256" key="2">
    <source>
        <dbReference type="ARBA" id="ARBA00006751"/>
    </source>
</evidence>
<keyword evidence="4 16" id="KW-0240">DNA-directed RNA polymerase</keyword>
<comment type="catalytic activity">
    <reaction evidence="14">
        <text>guanosine + phosphate = alpha-D-ribose 1-phosphate + guanine</text>
        <dbReference type="Rhea" id="RHEA:13233"/>
        <dbReference type="ChEBI" id="CHEBI:16235"/>
        <dbReference type="ChEBI" id="CHEBI:16750"/>
        <dbReference type="ChEBI" id="CHEBI:43474"/>
        <dbReference type="ChEBI" id="CHEBI:57720"/>
        <dbReference type="EC" id="2.4.2.1"/>
    </reaction>
</comment>
<dbReference type="Gene3D" id="2.40.270.10">
    <property type="entry name" value="DNA-directed RNA polymerase, subunit 2, domain 6"/>
    <property type="match status" value="1"/>
</dbReference>
<dbReference type="InterPro" id="IPR015712">
    <property type="entry name" value="DNA-dir_RNA_pol_su2"/>
</dbReference>
<evidence type="ECO:0000256" key="9">
    <source>
        <dbReference type="ARBA" id="ARBA00022833"/>
    </source>
</evidence>
<dbReference type="GO" id="GO:0003899">
    <property type="term" value="F:DNA-directed RNA polymerase activity"/>
    <property type="evidence" value="ECO:0007669"/>
    <property type="project" value="UniProtKB-EC"/>
</dbReference>
<evidence type="ECO:0000256" key="13">
    <source>
        <dbReference type="ARBA" id="ARBA00023950"/>
    </source>
</evidence>
<evidence type="ECO:0000259" key="21">
    <source>
        <dbReference type="Pfam" id="PF04563"/>
    </source>
</evidence>
<dbReference type="NCBIfam" id="TIGR01700">
    <property type="entry name" value="PNPH"/>
    <property type="match status" value="1"/>
</dbReference>
<evidence type="ECO:0000259" key="20">
    <source>
        <dbReference type="Pfam" id="PF04561"/>
    </source>
</evidence>
<dbReference type="InterPro" id="IPR007645">
    <property type="entry name" value="RNA_pol_Rpb2_3"/>
</dbReference>
<accession>A0A0V1EQX5</accession>
<evidence type="ECO:0000259" key="24">
    <source>
        <dbReference type="Pfam" id="PF04567"/>
    </source>
</evidence>
<evidence type="ECO:0000259" key="18">
    <source>
        <dbReference type="Pfam" id="PF01048"/>
    </source>
</evidence>
<dbReference type="UniPathway" id="UPA00606"/>
<evidence type="ECO:0000256" key="4">
    <source>
        <dbReference type="ARBA" id="ARBA00022478"/>
    </source>
</evidence>
<evidence type="ECO:0000256" key="8">
    <source>
        <dbReference type="ARBA" id="ARBA00022723"/>
    </source>
</evidence>
<dbReference type="InterPro" id="IPR007120">
    <property type="entry name" value="DNA-dir_RNAP_su2_dom"/>
</dbReference>
<evidence type="ECO:0000256" key="11">
    <source>
        <dbReference type="ARBA" id="ARBA00023918"/>
    </source>
</evidence>
<dbReference type="CDD" id="cd09009">
    <property type="entry name" value="PNP-EcPNPII_like"/>
    <property type="match status" value="1"/>
</dbReference>
<dbReference type="FunFam" id="3.90.1100.10:FF:000009">
    <property type="entry name" value="DNA-directed RNA polymerase subunit beta"/>
    <property type="match status" value="1"/>
</dbReference>
<dbReference type="Pfam" id="PF00562">
    <property type="entry name" value="RNA_pol_Rpb2_6"/>
    <property type="match status" value="1"/>
</dbReference>
<name>A0A0V1EQX5_TRIPS</name>
<comment type="similarity">
    <text evidence="3 16">Belongs to the RNA polymerase beta chain family.</text>
</comment>
<evidence type="ECO:0000256" key="15">
    <source>
        <dbReference type="ARBA" id="ARBA00048552"/>
    </source>
</evidence>
<dbReference type="Proteomes" id="UP000054632">
    <property type="component" value="Unassembled WGS sequence"/>
</dbReference>
<dbReference type="CDD" id="cd00653">
    <property type="entry name" value="RNA_pol_B_RPB2"/>
    <property type="match status" value="1"/>
</dbReference>
<dbReference type="FunFam" id="3.90.1800.10:FF:000002">
    <property type="entry name" value="DNA-directed RNA polymerase subunit beta"/>
    <property type="match status" value="1"/>
</dbReference>
<dbReference type="GO" id="GO:0004731">
    <property type="term" value="F:purine-nucleoside phosphorylase activity"/>
    <property type="evidence" value="ECO:0007669"/>
    <property type="project" value="UniProtKB-EC"/>
</dbReference>
<feature type="domain" description="RNA polymerase Rpb2" evidence="24">
    <location>
        <begin position="811"/>
        <end position="842"/>
    </location>
</feature>
<dbReference type="GO" id="GO:0003677">
    <property type="term" value="F:DNA binding"/>
    <property type="evidence" value="ECO:0007669"/>
    <property type="project" value="InterPro"/>
</dbReference>
<dbReference type="InterPro" id="IPR035994">
    <property type="entry name" value="Nucleoside_phosphorylase_sf"/>
</dbReference>
<comment type="catalytic activity">
    <reaction evidence="13">
        <text>2'-deoxyinosine + phosphate = 2-deoxy-alpha-D-ribose 1-phosphate + hypoxanthine</text>
        <dbReference type="Rhea" id="RHEA:27750"/>
        <dbReference type="ChEBI" id="CHEBI:17368"/>
        <dbReference type="ChEBI" id="CHEBI:28997"/>
        <dbReference type="ChEBI" id="CHEBI:43474"/>
        <dbReference type="ChEBI" id="CHEBI:57259"/>
        <dbReference type="EC" id="2.4.2.1"/>
    </reaction>
</comment>
<dbReference type="FunFam" id="2.40.270.10:FF:000022">
    <property type="match status" value="1"/>
</dbReference>
<dbReference type="Pfam" id="PF04567">
    <property type="entry name" value="RNA_pol_Rpb2_5"/>
    <property type="match status" value="1"/>
</dbReference>
<evidence type="ECO:0000256" key="14">
    <source>
        <dbReference type="ARBA" id="ARBA00023970"/>
    </source>
</evidence>
<protein>
    <recommendedName>
        <fullName evidence="16">DNA-directed RNA polymerase subunit beta</fullName>
        <ecNumber evidence="16">2.7.7.6</ecNumber>
    </recommendedName>
</protein>
<comment type="catalytic activity">
    <reaction evidence="12">
        <text>2'-deoxyguanosine + phosphate = 2-deoxy-alpha-D-ribose 1-phosphate + guanine</text>
        <dbReference type="Rhea" id="RHEA:27738"/>
        <dbReference type="ChEBI" id="CHEBI:16235"/>
        <dbReference type="ChEBI" id="CHEBI:17172"/>
        <dbReference type="ChEBI" id="CHEBI:43474"/>
        <dbReference type="ChEBI" id="CHEBI:57259"/>
        <dbReference type="EC" id="2.4.2.1"/>
    </reaction>
</comment>
<keyword evidence="7 16" id="KW-0548">Nucleotidyltransferase</keyword>
<dbReference type="GO" id="GO:0006351">
    <property type="term" value="P:DNA-templated transcription"/>
    <property type="evidence" value="ECO:0007669"/>
    <property type="project" value="InterPro"/>
</dbReference>
<evidence type="ECO:0000259" key="19">
    <source>
        <dbReference type="Pfam" id="PF04560"/>
    </source>
</evidence>
<dbReference type="InterPro" id="IPR014724">
    <property type="entry name" value="RNA_pol_RPB2_OB-fold"/>
</dbReference>
<evidence type="ECO:0000256" key="12">
    <source>
        <dbReference type="ARBA" id="ARBA00023929"/>
    </source>
</evidence>
<evidence type="ECO:0000256" key="10">
    <source>
        <dbReference type="ARBA" id="ARBA00023163"/>
    </source>
</evidence>
<comment type="function">
    <text evidence="16">DNA-dependent RNA polymerase catalyzes the transcription of DNA into RNA using the four ribonucleoside triphosphates as substrates.</text>
</comment>
<evidence type="ECO:0000259" key="23">
    <source>
        <dbReference type="Pfam" id="PF04566"/>
    </source>
</evidence>
<dbReference type="GO" id="GO:0032549">
    <property type="term" value="F:ribonucleoside binding"/>
    <property type="evidence" value="ECO:0007669"/>
    <property type="project" value="InterPro"/>
</dbReference>
<dbReference type="SUPFAM" id="SSF53167">
    <property type="entry name" value="Purine and uridine phosphorylases"/>
    <property type="match status" value="1"/>
</dbReference>
<dbReference type="InterPro" id="IPR011268">
    <property type="entry name" value="Purine_phosphorylase"/>
</dbReference>
<keyword evidence="5" id="KW-0328">Glycosyltransferase</keyword>
<dbReference type="GO" id="GO:0009116">
    <property type="term" value="P:nucleoside metabolic process"/>
    <property type="evidence" value="ECO:0007669"/>
    <property type="project" value="InterPro"/>
</dbReference>
<dbReference type="PROSITE" id="PS01166">
    <property type="entry name" value="RNA_POL_BETA"/>
    <property type="match status" value="1"/>
</dbReference>
<dbReference type="Gene3D" id="3.40.50.1580">
    <property type="entry name" value="Nucleoside phosphorylase domain"/>
    <property type="match status" value="1"/>
</dbReference>
<evidence type="ECO:0000313" key="26">
    <source>
        <dbReference type="Proteomes" id="UP000054632"/>
    </source>
</evidence>
<dbReference type="InterPro" id="IPR037033">
    <property type="entry name" value="DNA-dir_RNAP_su2_hyb_sf"/>
</dbReference>
<keyword evidence="6 16" id="KW-0808">Transferase</keyword>
<dbReference type="InterPro" id="IPR007121">
    <property type="entry name" value="RNA_pol_bsu_CS"/>
</dbReference>
<dbReference type="Gene3D" id="2.40.50.150">
    <property type="match status" value="1"/>
</dbReference>